<evidence type="ECO:0000256" key="5">
    <source>
        <dbReference type="ARBA" id="ARBA00022741"/>
    </source>
</evidence>
<dbReference type="InterPro" id="IPR001312">
    <property type="entry name" value="Hexokinase"/>
</dbReference>
<feature type="domain" description="Hexokinase N-terminal" evidence="10">
    <location>
        <begin position="43"/>
        <end position="245"/>
    </location>
</feature>
<dbReference type="EMBL" id="CM017659">
    <property type="protein sequence ID" value="TYI54165.1"/>
    <property type="molecule type" value="Genomic_DNA"/>
</dbReference>
<keyword evidence="5 9" id="KW-0547">Nucleotide-binding</keyword>
<keyword evidence="4 9" id="KW-0808">Transferase</keyword>
<protein>
    <recommendedName>
        <fullName evidence="9">Phosphotransferase</fullName>
        <ecNumber evidence="9">2.7.1.-</ecNumber>
    </recommendedName>
</protein>
<keyword evidence="13" id="KW-1185">Reference proteome</keyword>
<evidence type="ECO:0000256" key="8">
    <source>
        <dbReference type="ARBA" id="ARBA00023152"/>
    </source>
</evidence>
<dbReference type="PROSITE" id="PS51748">
    <property type="entry name" value="HEXOKINASE_2"/>
    <property type="match status" value="1"/>
</dbReference>
<dbReference type="Proteomes" id="UP000323597">
    <property type="component" value="Chromosome D11"/>
</dbReference>
<keyword evidence="6 9" id="KW-0418">Kinase</keyword>
<evidence type="ECO:0000256" key="3">
    <source>
        <dbReference type="ARBA" id="ARBA00009225"/>
    </source>
</evidence>
<dbReference type="UniPathway" id="UPA00109">
    <property type="reaction ID" value="UER00180"/>
</dbReference>
<dbReference type="GO" id="GO:0005524">
    <property type="term" value="F:ATP binding"/>
    <property type="evidence" value="ECO:0007669"/>
    <property type="project" value="UniProtKB-UniRule"/>
</dbReference>
<dbReference type="InterPro" id="IPR022672">
    <property type="entry name" value="Hexokinase_N"/>
</dbReference>
<dbReference type="GO" id="GO:0005739">
    <property type="term" value="C:mitochondrion"/>
    <property type="evidence" value="ECO:0007669"/>
    <property type="project" value="TreeGrafter"/>
</dbReference>
<dbReference type="UniPathway" id="UPA00242"/>
<evidence type="ECO:0000259" key="11">
    <source>
        <dbReference type="Pfam" id="PF03727"/>
    </source>
</evidence>
<dbReference type="Gene3D" id="3.30.420.40">
    <property type="match status" value="1"/>
</dbReference>
<accession>A0A5D2SP62</accession>
<evidence type="ECO:0000256" key="4">
    <source>
        <dbReference type="ARBA" id="ARBA00022679"/>
    </source>
</evidence>
<evidence type="ECO:0000313" key="12">
    <source>
        <dbReference type="EMBL" id="TYI54165.1"/>
    </source>
</evidence>
<dbReference type="InterPro" id="IPR022673">
    <property type="entry name" value="Hexokinase_C"/>
</dbReference>
<sequence length="493" mass="53981">MKQQVALAAVTTTAATVMAVVALVRQYRKAKQDRQWGKCQRILRKFSRDCLTAVPKLWQVANAMVSDMGASLSSSDEATSSLNMFVSYASPLPTGNEKGMYYGVNLRQTKILMVCGRLQGKNQPISDLYVDEVPIPSSVMIGTSQELYDYIAAELVKFVSAHPEKDDEAPANDKKLGFTVSSGDDQSTAISGYNIKLKNFAADTTVEGVKDLITGMNRALEKHGLKLRVHALVDDIVGNLAGGRYYDKDCVAAITLGMGTNAAYVDTTQSAPRWHDSLPKKGEIVVCMEWGNFNTCHLPITQYDTSLDAASSNPGHRIFEKMISGMYLGEIVRRVLVRMAQEAALFGQSVPPKLLIPYLLRSPDMAAMHQDTSEDREVVHEKLKEIFGITNLTTMARELVAEVCDIVTERGARLAGAGTVAIVKKLGRIANRRSVIIMEGGLYEHYRIFRNYLHSGVWEMLGNELSDNIVVEHSHGGAGTGPLFLAASPTPDS</sequence>
<dbReference type="GO" id="GO:0004396">
    <property type="term" value="F:hexokinase activity"/>
    <property type="evidence" value="ECO:0007669"/>
    <property type="project" value="UniProtKB-UniRule"/>
</dbReference>
<dbReference type="PRINTS" id="PR00475">
    <property type="entry name" value="HEXOKINASE"/>
</dbReference>
<dbReference type="Pfam" id="PF03727">
    <property type="entry name" value="Hexokinase_2"/>
    <property type="match status" value="1"/>
</dbReference>
<evidence type="ECO:0000256" key="6">
    <source>
        <dbReference type="ARBA" id="ARBA00022777"/>
    </source>
</evidence>
<comment type="pathway">
    <text evidence="2">Carbohydrate metabolism; hexose metabolism.</text>
</comment>
<comment type="pathway">
    <text evidence="1">Carbohydrate degradation.</text>
</comment>
<dbReference type="PANTHER" id="PTHR19443:SF18">
    <property type="entry name" value="HEXOKINASE-LIKE 2 PROTEIN-RELATED"/>
    <property type="match status" value="1"/>
</dbReference>
<dbReference type="Pfam" id="PF00349">
    <property type="entry name" value="Hexokinase_1"/>
    <property type="match status" value="1"/>
</dbReference>
<dbReference type="SUPFAM" id="SSF53067">
    <property type="entry name" value="Actin-like ATPase domain"/>
    <property type="match status" value="2"/>
</dbReference>
<dbReference type="GO" id="GO:0005829">
    <property type="term" value="C:cytosol"/>
    <property type="evidence" value="ECO:0007669"/>
    <property type="project" value="TreeGrafter"/>
</dbReference>
<evidence type="ECO:0000259" key="10">
    <source>
        <dbReference type="Pfam" id="PF00349"/>
    </source>
</evidence>
<evidence type="ECO:0000256" key="7">
    <source>
        <dbReference type="ARBA" id="ARBA00022840"/>
    </source>
</evidence>
<dbReference type="FunFam" id="3.30.420.40:FF:000321">
    <property type="entry name" value="Phosphotransferase"/>
    <property type="match status" value="1"/>
</dbReference>
<dbReference type="GO" id="GO:0006096">
    <property type="term" value="P:glycolytic process"/>
    <property type="evidence" value="ECO:0007669"/>
    <property type="project" value="UniProtKB-UniPathway"/>
</dbReference>
<keyword evidence="8 9" id="KW-0324">Glycolysis</keyword>
<dbReference type="GO" id="GO:0005536">
    <property type="term" value="F:D-glucose binding"/>
    <property type="evidence" value="ECO:0007669"/>
    <property type="project" value="InterPro"/>
</dbReference>
<dbReference type="AlphaFoldDB" id="A0A5D2SP62"/>
<evidence type="ECO:0000256" key="2">
    <source>
        <dbReference type="ARBA" id="ARBA00005028"/>
    </source>
</evidence>
<name>A0A5D2SP62_GOSMU</name>
<proteinExistence type="inferred from homology"/>
<keyword evidence="7 9" id="KW-0067">ATP-binding</keyword>
<comment type="similarity">
    <text evidence="3 9">Belongs to the hexokinase family.</text>
</comment>
<evidence type="ECO:0000256" key="9">
    <source>
        <dbReference type="RuleBase" id="RU362007"/>
    </source>
</evidence>
<gene>
    <name evidence="12" type="ORF">E1A91_D11G056500v1</name>
</gene>
<dbReference type="Gene3D" id="3.40.367.20">
    <property type="match status" value="1"/>
</dbReference>
<dbReference type="EC" id="2.7.1.-" evidence="9"/>
<dbReference type="GO" id="GO:0019318">
    <property type="term" value="P:hexose metabolic process"/>
    <property type="evidence" value="ECO:0007669"/>
    <property type="project" value="UniProtKB-UniPathway"/>
</dbReference>
<evidence type="ECO:0000256" key="1">
    <source>
        <dbReference type="ARBA" id="ARBA00004921"/>
    </source>
</evidence>
<organism evidence="12 13">
    <name type="scientific">Gossypium mustelinum</name>
    <name type="common">Cotton</name>
    <name type="synonym">Gossypium caicoense</name>
    <dbReference type="NCBI Taxonomy" id="34275"/>
    <lineage>
        <taxon>Eukaryota</taxon>
        <taxon>Viridiplantae</taxon>
        <taxon>Streptophyta</taxon>
        <taxon>Embryophyta</taxon>
        <taxon>Tracheophyta</taxon>
        <taxon>Spermatophyta</taxon>
        <taxon>Magnoliopsida</taxon>
        <taxon>eudicotyledons</taxon>
        <taxon>Gunneridae</taxon>
        <taxon>Pentapetalae</taxon>
        <taxon>rosids</taxon>
        <taxon>malvids</taxon>
        <taxon>Malvales</taxon>
        <taxon>Malvaceae</taxon>
        <taxon>Malvoideae</taxon>
        <taxon>Gossypium</taxon>
    </lineage>
</organism>
<dbReference type="InterPro" id="IPR043129">
    <property type="entry name" value="ATPase_NBD"/>
</dbReference>
<evidence type="ECO:0000313" key="13">
    <source>
        <dbReference type="Proteomes" id="UP000323597"/>
    </source>
</evidence>
<dbReference type="GO" id="GO:0001678">
    <property type="term" value="P:intracellular glucose homeostasis"/>
    <property type="evidence" value="ECO:0007669"/>
    <property type="project" value="InterPro"/>
</dbReference>
<dbReference type="PANTHER" id="PTHR19443">
    <property type="entry name" value="HEXOKINASE"/>
    <property type="match status" value="1"/>
</dbReference>
<feature type="domain" description="Hexokinase C-terminal" evidence="11">
    <location>
        <begin position="253"/>
        <end position="487"/>
    </location>
</feature>
<reference evidence="12 13" key="1">
    <citation type="submission" date="2019-07" db="EMBL/GenBank/DDBJ databases">
        <title>WGS assembly of Gossypium mustelinum.</title>
        <authorList>
            <person name="Chen Z.J."/>
            <person name="Sreedasyam A."/>
            <person name="Ando A."/>
            <person name="Song Q."/>
            <person name="De L."/>
            <person name="Hulse-Kemp A."/>
            <person name="Ding M."/>
            <person name="Ye W."/>
            <person name="Kirkbride R."/>
            <person name="Jenkins J."/>
            <person name="Plott C."/>
            <person name="Lovell J."/>
            <person name="Lin Y.-M."/>
            <person name="Vaughn R."/>
            <person name="Liu B."/>
            <person name="Li W."/>
            <person name="Simpson S."/>
            <person name="Scheffler B."/>
            <person name="Saski C."/>
            <person name="Grover C."/>
            <person name="Hu G."/>
            <person name="Conover J."/>
            <person name="Carlson J."/>
            <person name="Shu S."/>
            <person name="Boston L."/>
            <person name="Williams M."/>
            <person name="Peterson D."/>
            <person name="Mcgee K."/>
            <person name="Jones D."/>
            <person name="Wendel J."/>
            <person name="Stelly D."/>
            <person name="Grimwood J."/>
            <person name="Schmutz J."/>
        </authorList>
    </citation>
    <scope>NUCLEOTIDE SEQUENCE [LARGE SCALE GENOMIC DNA]</scope>
    <source>
        <strain evidence="12">1408120.09</strain>
    </source>
</reference>